<evidence type="ECO:0000256" key="1">
    <source>
        <dbReference type="SAM" id="SignalP"/>
    </source>
</evidence>
<proteinExistence type="predicted"/>
<evidence type="ECO:0000313" key="3">
    <source>
        <dbReference type="Proteomes" id="UP000680638"/>
    </source>
</evidence>
<organism evidence="2 3">
    <name type="scientific">Paenibacillus cookii</name>
    <dbReference type="NCBI Taxonomy" id="157839"/>
    <lineage>
        <taxon>Bacteria</taxon>
        <taxon>Bacillati</taxon>
        <taxon>Bacillota</taxon>
        <taxon>Bacilli</taxon>
        <taxon>Bacillales</taxon>
        <taxon>Paenibacillaceae</taxon>
        <taxon>Paenibacillus</taxon>
    </lineage>
</organism>
<keyword evidence="3" id="KW-1185">Reference proteome</keyword>
<feature type="chain" id="PRO_5046968297" evidence="1">
    <location>
        <begin position="23"/>
        <end position="178"/>
    </location>
</feature>
<sequence>MKKSILFLVLLLVLLPYQSAFAASVSTATVEKLYFENYKSKVKEVREAQKALYGSLCSEVPALTAKAKASAAQYNSLVKSKAGKEAVSQAKAVRDQDKKALLDAKKACTKKVNDAKKRSNLQLREVDKYKRNLSAMIKAHLSGKDQMREDEFSKKVQEGLTYINDKLDNIIRELKNAR</sequence>
<feature type="signal peptide" evidence="1">
    <location>
        <begin position="1"/>
        <end position="22"/>
    </location>
</feature>
<gene>
    <name evidence="2" type="ORF">J21TS3_12340</name>
</gene>
<evidence type="ECO:0000313" key="2">
    <source>
        <dbReference type="EMBL" id="GIO66413.1"/>
    </source>
</evidence>
<dbReference type="RefSeq" id="WP_052146873.1">
    <property type="nucleotide sequence ID" value="NZ_BORW01000004.1"/>
</dbReference>
<name>A0ABQ4LTG8_9BACL</name>
<keyword evidence="1" id="KW-0732">Signal</keyword>
<comment type="caution">
    <text evidence="2">The sequence shown here is derived from an EMBL/GenBank/DDBJ whole genome shotgun (WGS) entry which is preliminary data.</text>
</comment>
<accession>A0ABQ4LTG8</accession>
<protein>
    <submittedName>
        <fullName evidence="2">Uncharacterized protein</fullName>
    </submittedName>
</protein>
<dbReference type="EMBL" id="BORW01000004">
    <property type="protein sequence ID" value="GIO66413.1"/>
    <property type="molecule type" value="Genomic_DNA"/>
</dbReference>
<reference evidence="2 3" key="1">
    <citation type="submission" date="2021-03" db="EMBL/GenBank/DDBJ databases">
        <title>Antimicrobial resistance genes in bacteria isolated from Japanese honey, and their potential for conferring macrolide and lincosamide resistance in the American foulbrood pathogen Paenibacillus larvae.</title>
        <authorList>
            <person name="Okamoto M."/>
            <person name="Kumagai M."/>
            <person name="Kanamori H."/>
            <person name="Takamatsu D."/>
        </authorList>
    </citation>
    <scope>NUCLEOTIDE SEQUENCE [LARGE SCALE GENOMIC DNA]</scope>
    <source>
        <strain evidence="2 3">J21TS3</strain>
    </source>
</reference>
<dbReference type="Proteomes" id="UP000680638">
    <property type="component" value="Unassembled WGS sequence"/>
</dbReference>